<organism evidence="11 12">
    <name type="scientific">Citrobacter freundii</name>
    <dbReference type="NCBI Taxonomy" id="546"/>
    <lineage>
        <taxon>Bacteria</taxon>
        <taxon>Pseudomonadati</taxon>
        <taxon>Pseudomonadota</taxon>
        <taxon>Gammaproteobacteria</taxon>
        <taxon>Enterobacterales</taxon>
        <taxon>Enterobacteriaceae</taxon>
        <taxon>Citrobacter</taxon>
        <taxon>Citrobacter freundii complex</taxon>
    </lineage>
</organism>
<dbReference type="NCBIfam" id="NF033068">
    <property type="entry name" value="APH_3p"/>
    <property type="match status" value="1"/>
</dbReference>
<dbReference type="OrthoDB" id="3806873at2"/>
<dbReference type="Proteomes" id="UP000510650">
    <property type="component" value="Chromosome"/>
</dbReference>
<evidence type="ECO:0000313" key="12">
    <source>
        <dbReference type="Proteomes" id="UP000510650"/>
    </source>
</evidence>
<dbReference type="NCBIfam" id="NF033059">
    <property type="entry name" value="APH_3p_I"/>
    <property type="match status" value="1"/>
</dbReference>
<gene>
    <name evidence="11" type="primary">aph(3')-I</name>
    <name evidence="11" type="ORF">HV183_12985</name>
</gene>
<dbReference type="PANTHER" id="PTHR21310">
    <property type="entry name" value="AMINOGLYCOSIDE PHOSPHOTRANSFERASE-RELATED-RELATED"/>
    <property type="match status" value="1"/>
</dbReference>
<dbReference type="PIRSF" id="PIRSF000706">
    <property type="entry name" value="Kanamycin_kin"/>
    <property type="match status" value="1"/>
</dbReference>
<evidence type="ECO:0000256" key="4">
    <source>
        <dbReference type="ARBA" id="ARBA00022679"/>
    </source>
</evidence>
<dbReference type="Pfam" id="PF01636">
    <property type="entry name" value="APH"/>
    <property type="match status" value="1"/>
</dbReference>
<dbReference type="RefSeq" id="WP_115258349.1">
    <property type="nucleotide sequence ID" value="NZ_CP038856.1"/>
</dbReference>
<reference evidence="12" key="1">
    <citation type="submission" date="2020-06" db="EMBL/GenBank/DDBJ databases">
        <title>REHAB project genomes.</title>
        <authorList>
            <person name="Shaw L.P."/>
        </authorList>
    </citation>
    <scope>NUCLEOTIDE SEQUENCE [LARGE SCALE GENOMIC DNA]</scope>
    <source>
        <strain evidence="12">RHBSTW-00398</strain>
    </source>
</reference>
<proteinExistence type="inferred from homology"/>
<evidence type="ECO:0000256" key="6">
    <source>
        <dbReference type="ARBA" id="ARBA00022777"/>
    </source>
</evidence>
<dbReference type="InterPro" id="IPR024165">
    <property type="entry name" value="Kan/Strep_kinase"/>
</dbReference>
<dbReference type="PANTHER" id="PTHR21310:SF41">
    <property type="entry name" value="3'-PHOSPHOTRANSFERASE, PUTATIVE-RELATED"/>
    <property type="match status" value="1"/>
</dbReference>
<dbReference type="Gene3D" id="3.30.200.20">
    <property type="entry name" value="Phosphorylase Kinase, domain 1"/>
    <property type="match status" value="1"/>
</dbReference>
<dbReference type="InterPro" id="IPR051678">
    <property type="entry name" value="AGP_Transferase"/>
</dbReference>
<sequence>MNYIQREKQCSALQLHTSLDADLKGYQWARDHVGQSGAAIYRLYSKAGAPELYLKQGRGTVADDITDEMIRLNWLKAYLPLPAIKHFTRTGDEALLLTTAIPGKTAFQMLEEYPAAQNSIVDALAVFLQRLHQIPVSHCPFNSDHLFRLALAQTRMNSGLVDADDFDDERKGWSVEHVWNEMQSLLPFSPDSVVTHGDFSLDNLIISQGEVVGCIDVGRVGIADRYQDLAIIWNCLGDFSPSLQNRLFHTYGIATPDLKKLQFHLMLDEFF</sequence>
<dbReference type="CDD" id="cd05150">
    <property type="entry name" value="APH"/>
    <property type="match status" value="1"/>
</dbReference>
<evidence type="ECO:0000256" key="2">
    <source>
        <dbReference type="ARBA" id="ARBA00012193"/>
    </source>
</evidence>
<dbReference type="EMBL" id="CP055538">
    <property type="protein sequence ID" value="QLO14275.1"/>
    <property type="molecule type" value="Genomic_DNA"/>
</dbReference>
<dbReference type="AlphaFoldDB" id="A0A7H9FUV1"/>
<dbReference type="GO" id="GO:0005524">
    <property type="term" value="F:ATP binding"/>
    <property type="evidence" value="ECO:0007669"/>
    <property type="project" value="UniProtKB-KW"/>
</dbReference>
<evidence type="ECO:0000256" key="9">
    <source>
        <dbReference type="ARBA" id="ARBA00048925"/>
    </source>
</evidence>
<evidence type="ECO:0000256" key="8">
    <source>
        <dbReference type="ARBA" id="ARBA00023251"/>
    </source>
</evidence>
<dbReference type="SUPFAM" id="SSF56112">
    <property type="entry name" value="Protein kinase-like (PK-like)"/>
    <property type="match status" value="1"/>
</dbReference>
<comment type="catalytic activity">
    <reaction evidence="9">
        <text>kanamycin A + ATP = kanamycin 3'-phosphate + ADP + H(+)</text>
        <dbReference type="Rhea" id="RHEA:24256"/>
        <dbReference type="ChEBI" id="CHEBI:15378"/>
        <dbReference type="ChEBI" id="CHEBI:30616"/>
        <dbReference type="ChEBI" id="CHEBI:57909"/>
        <dbReference type="ChEBI" id="CHEBI:58214"/>
        <dbReference type="ChEBI" id="CHEBI:456216"/>
        <dbReference type="EC" id="2.7.1.95"/>
    </reaction>
</comment>
<keyword evidence="7 10" id="KW-0067">ATP-binding</keyword>
<dbReference type="GO" id="GO:0046677">
    <property type="term" value="P:response to antibiotic"/>
    <property type="evidence" value="ECO:0007669"/>
    <property type="project" value="UniProtKB-KW"/>
</dbReference>
<keyword evidence="6 10" id="KW-0418">Kinase</keyword>
<name>A0A7H9FUV1_CITFR</name>
<evidence type="ECO:0000256" key="7">
    <source>
        <dbReference type="ARBA" id="ARBA00022840"/>
    </source>
</evidence>
<evidence type="ECO:0000256" key="5">
    <source>
        <dbReference type="ARBA" id="ARBA00022741"/>
    </source>
</evidence>
<evidence type="ECO:0000313" key="11">
    <source>
        <dbReference type="EMBL" id="QLO14275.1"/>
    </source>
</evidence>
<dbReference type="InterPro" id="IPR011009">
    <property type="entry name" value="Kinase-like_dom_sf"/>
</dbReference>
<evidence type="ECO:0000256" key="10">
    <source>
        <dbReference type="PIRNR" id="PIRNR000706"/>
    </source>
</evidence>
<dbReference type="InterPro" id="IPR002575">
    <property type="entry name" value="Aminoglycoside_PTrfase"/>
</dbReference>
<dbReference type="GO" id="GO:0008910">
    <property type="term" value="F:kanamycin kinase activity"/>
    <property type="evidence" value="ECO:0007669"/>
    <property type="project" value="UniProtKB-EC"/>
</dbReference>
<comment type="similarity">
    <text evidence="1 10">Belongs to the aminoglycoside phosphotransferase family.</text>
</comment>
<accession>A0A7H9FUV1</accession>
<keyword evidence="4 10" id="KW-0808">Transferase</keyword>
<dbReference type="EC" id="2.7.1.95" evidence="2"/>
<keyword evidence="8 10" id="KW-0046">Antibiotic resistance</keyword>
<protein>
    <recommendedName>
        <fullName evidence="3">Aminoglycoside 3'-phosphotransferase</fullName>
        <ecNumber evidence="2">2.7.1.95</ecNumber>
    </recommendedName>
</protein>
<evidence type="ECO:0000256" key="1">
    <source>
        <dbReference type="ARBA" id="ARBA00006219"/>
    </source>
</evidence>
<dbReference type="Gene3D" id="3.90.1200.10">
    <property type="match status" value="1"/>
</dbReference>
<keyword evidence="5 10" id="KW-0547">Nucleotide-binding</keyword>
<evidence type="ECO:0000256" key="3">
    <source>
        <dbReference type="ARBA" id="ARBA00017903"/>
    </source>
</evidence>